<sequence>MAVIDCIALVLVGLSVLHGLWRGFTQQALGVGSWILAIFLACHFVSTAAQWVRTFIHNPLLADIVAFVGLFLALVVVCSLLVSTIVKTVKSTALSGIDSTLGGVFGLIRGLLAVLLLFMVAQWFLPAEDMQSLEENGKLTPYIQQGVTAIQPFLPTFSAKRLALTGITGHDPTL</sequence>
<dbReference type="PANTHER" id="PTHR36926">
    <property type="entry name" value="COLICIN V PRODUCTION PROTEIN"/>
    <property type="match status" value="1"/>
</dbReference>
<comment type="subcellular location">
    <subcellularLocation>
        <location evidence="1">Membrane</location>
        <topology evidence="1">Multi-pass membrane protein</topology>
    </subcellularLocation>
</comment>
<dbReference type="EMBL" id="BJVU01000009">
    <property type="protein sequence ID" value="GEL59431.1"/>
    <property type="molecule type" value="Genomic_DNA"/>
</dbReference>
<dbReference type="Proteomes" id="UP000196086">
    <property type="component" value="Unassembled WGS sequence"/>
</dbReference>
<feature type="transmembrane region" description="Helical" evidence="5">
    <location>
        <begin position="64"/>
        <end position="86"/>
    </location>
</feature>
<reference evidence="8 10" key="2">
    <citation type="submission" date="2014-06" db="EMBL/GenBank/DDBJ databases">
        <authorList>
            <person name="Ju J."/>
            <person name="Zhang J."/>
        </authorList>
    </citation>
    <scope>NUCLEOTIDE SEQUENCE [LARGE SCALE GENOMIC DNA]</scope>
    <source>
        <strain evidence="8 10">DsW_47</strain>
    </source>
</reference>
<keyword evidence="3 5" id="KW-1133">Transmembrane helix</keyword>
<evidence type="ECO:0000256" key="3">
    <source>
        <dbReference type="ARBA" id="ARBA00022989"/>
    </source>
</evidence>
<dbReference type="RefSeq" id="WP_048837541.1">
    <property type="nucleotide sequence ID" value="NZ_BAMV01000005.1"/>
</dbReference>
<evidence type="ECO:0000256" key="4">
    <source>
        <dbReference type="ARBA" id="ARBA00023136"/>
    </source>
</evidence>
<dbReference type="Proteomes" id="UP000321891">
    <property type="component" value="Unassembled WGS sequence"/>
</dbReference>
<dbReference type="STRING" id="1231339.Abci_005_040"/>
<dbReference type="OrthoDB" id="9806894at2"/>
<evidence type="ECO:0000313" key="10">
    <source>
        <dbReference type="Proteomes" id="UP000196086"/>
    </source>
</evidence>
<evidence type="ECO:0000313" key="7">
    <source>
        <dbReference type="EMBL" id="GEL59431.1"/>
    </source>
</evidence>
<dbReference type="Pfam" id="PF02674">
    <property type="entry name" value="Colicin_V"/>
    <property type="match status" value="1"/>
</dbReference>
<accession>A0A1Z5YT57</accession>
<proteinExistence type="predicted"/>
<dbReference type="GO" id="GO:0016020">
    <property type="term" value="C:membrane"/>
    <property type="evidence" value="ECO:0007669"/>
    <property type="project" value="UniProtKB-SubCell"/>
</dbReference>
<name>A0A1Z5YT57_9PROT</name>
<evidence type="ECO:0000313" key="11">
    <source>
        <dbReference type="Proteomes" id="UP000321891"/>
    </source>
</evidence>
<protein>
    <submittedName>
        <fullName evidence="8">Bacteriocin biosynthesis protein</fullName>
    </submittedName>
    <submittedName>
        <fullName evidence="6">Bacteriocin/colicin V production</fullName>
    </submittedName>
</protein>
<evidence type="ECO:0000313" key="9">
    <source>
        <dbReference type="Proteomes" id="UP000032671"/>
    </source>
</evidence>
<feature type="transmembrane region" description="Helical" evidence="5">
    <location>
        <begin position="32"/>
        <end position="52"/>
    </location>
</feature>
<reference evidence="6 9" key="1">
    <citation type="submission" date="2012-11" db="EMBL/GenBank/DDBJ databases">
        <title>Whole genome sequence of Acetobacter cibinongensis 4H-1.</title>
        <authorList>
            <person name="Azuma Y."/>
            <person name="Higashiura N."/>
            <person name="Hirakawa H."/>
            <person name="Matsushita K."/>
        </authorList>
    </citation>
    <scope>NUCLEOTIDE SEQUENCE [LARGE SCALE GENOMIC DNA]</scope>
    <source>
        <strain evidence="6 9">4H-1</strain>
    </source>
</reference>
<reference evidence="7 11" key="3">
    <citation type="submission" date="2019-07" db="EMBL/GenBank/DDBJ databases">
        <title>Whole genome shotgun sequence of Acetobacter cibinongensis NBRC 16605.</title>
        <authorList>
            <person name="Hosoyama A."/>
            <person name="Uohara A."/>
            <person name="Ohji S."/>
            <person name="Ichikawa N."/>
        </authorList>
    </citation>
    <scope>NUCLEOTIDE SEQUENCE [LARGE SCALE GENOMIC DNA]</scope>
    <source>
        <strain evidence="7 11">NBRC 16605</strain>
    </source>
</reference>
<keyword evidence="2 5" id="KW-0812">Transmembrane</keyword>
<dbReference type="EMBL" id="BAMV01000005">
    <property type="protein sequence ID" value="GAN59446.1"/>
    <property type="molecule type" value="Genomic_DNA"/>
</dbReference>
<dbReference type="EMBL" id="JOMQ01000046">
    <property type="protein sequence ID" value="OUJ01474.1"/>
    <property type="molecule type" value="Genomic_DNA"/>
</dbReference>
<accession>A0A0D6N1P7</accession>
<keyword evidence="11" id="KW-1185">Reference proteome</keyword>
<organism evidence="8 10">
    <name type="scientific">Acetobacter cibinongensis</name>
    <dbReference type="NCBI Taxonomy" id="146475"/>
    <lineage>
        <taxon>Bacteria</taxon>
        <taxon>Pseudomonadati</taxon>
        <taxon>Pseudomonadota</taxon>
        <taxon>Alphaproteobacteria</taxon>
        <taxon>Acetobacterales</taxon>
        <taxon>Acetobacteraceae</taxon>
        <taxon>Acetobacter</taxon>
    </lineage>
</organism>
<evidence type="ECO:0000256" key="1">
    <source>
        <dbReference type="ARBA" id="ARBA00004141"/>
    </source>
</evidence>
<comment type="caution">
    <text evidence="8">The sequence shown here is derived from an EMBL/GenBank/DDBJ whole genome shotgun (WGS) entry which is preliminary data.</text>
</comment>
<evidence type="ECO:0000256" key="2">
    <source>
        <dbReference type="ARBA" id="ARBA00022692"/>
    </source>
</evidence>
<evidence type="ECO:0000313" key="6">
    <source>
        <dbReference type="EMBL" id="GAN59446.1"/>
    </source>
</evidence>
<dbReference type="Proteomes" id="UP000032671">
    <property type="component" value="Unassembled WGS sequence"/>
</dbReference>
<keyword evidence="4 5" id="KW-0472">Membrane</keyword>
<dbReference type="InterPro" id="IPR003825">
    <property type="entry name" value="Colicin-V_CvpA"/>
</dbReference>
<dbReference type="InterPro" id="IPR052719">
    <property type="entry name" value="CvpA-like"/>
</dbReference>
<gene>
    <name evidence="6" type="ORF">Abci_005_040</name>
    <name evidence="7" type="ORF">ACI01nite_20330</name>
    <name evidence="8" type="ORF">HK14_09190</name>
</gene>
<evidence type="ECO:0000256" key="5">
    <source>
        <dbReference type="SAM" id="Phobius"/>
    </source>
</evidence>
<dbReference type="PANTHER" id="PTHR36926:SF1">
    <property type="entry name" value="COLICIN V PRODUCTION PROTEIN"/>
    <property type="match status" value="1"/>
</dbReference>
<evidence type="ECO:0000313" key="8">
    <source>
        <dbReference type="EMBL" id="OUJ01474.1"/>
    </source>
</evidence>
<feature type="transmembrane region" description="Helical" evidence="5">
    <location>
        <begin position="106"/>
        <end position="125"/>
    </location>
</feature>
<dbReference type="GO" id="GO:0009403">
    <property type="term" value="P:toxin biosynthetic process"/>
    <property type="evidence" value="ECO:0007669"/>
    <property type="project" value="InterPro"/>
</dbReference>
<dbReference type="AlphaFoldDB" id="A0A1Z5YT57"/>